<dbReference type="EMBL" id="BLAD01000042">
    <property type="protein sequence ID" value="GER99918.1"/>
    <property type="molecule type" value="Genomic_DNA"/>
</dbReference>
<name>A0A5M3VUL8_9ACTN</name>
<dbReference type="InterPro" id="IPR021903">
    <property type="entry name" value="DUF3515"/>
</dbReference>
<organism evidence="2 3">
    <name type="scientific">Acrocarpospora corrugata</name>
    <dbReference type="NCBI Taxonomy" id="35763"/>
    <lineage>
        <taxon>Bacteria</taxon>
        <taxon>Bacillati</taxon>
        <taxon>Actinomycetota</taxon>
        <taxon>Actinomycetes</taxon>
        <taxon>Streptosporangiales</taxon>
        <taxon>Streptosporangiaceae</taxon>
        <taxon>Acrocarpospora</taxon>
    </lineage>
</organism>
<sequence length="139" mass="14609">MKSLAALLLVLVAACSSAVRVTPPSPQGPAAAACERLANQLPRELDGEPRVASEPPSPYVAVWGAGQITLRCGVRRPAAMAPTDTVNDVNGVAWYADPYKPTLFTAVNREAYIEVTISVIHQPGNVLVQLADPIKAAVP</sequence>
<dbReference type="Pfam" id="PF12028">
    <property type="entry name" value="DUF3515"/>
    <property type="match status" value="1"/>
</dbReference>
<feature type="signal peptide" evidence="1">
    <location>
        <begin position="1"/>
        <end position="18"/>
    </location>
</feature>
<evidence type="ECO:0000313" key="2">
    <source>
        <dbReference type="EMBL" id="GER99918.1"/>
    </source>
</evidence>
<evidence type="ECO:0000256" key="1">
    <source>
        <dbReference type="SAM" id="SignalP"/>
    </source>
</evidence>
<accession>A0A5M3VUL8</accession>
<reference evidence="2 3" key="1">
    <citation type="submission" date="2019-10" db="EMBL/GenBank/DDBJ databases">
        <title>Whole genome shotgun sequence of Acrocarpospora corrugata NBRC 13972.</title>
        <authorList>
            <person name="Ichikawa N."/>
            <person name="Kimura A."/>
            <person name="Kitahashi Y."/>
            <person name="Komaki H."/>
            <person name="Oguchi A."/>
        </authorList>
    </citation>
    <scope>NUCLEOTIDE SEQUENCE [LARGE SCALE GENOMIC DNA]</scope>
    <source>
        <strain evidence="2 3">NBRC 13972</strain>
    </source>
</reference>
<keyword evidence="1" id="KW-0732">Signal</keyword>
<evidence type="ECO:0000313" key="3">
    <source>
        <dbReference type="Proteomes" id="UP000334990"/>
    </source>
</evidence>
<gene>
    <name evidence="2" type="ORF">Acor_19820</name>
</gene>
<evidence type="ECO:0008006" key="4">
    <source>
        <dbReference type="Google" id="ProtNLM"/>
    </source>
</evidence>
<feature type="chain" id="PRO_5038547519" description="Lipoprotein" evidence="1">
    <location>
        <begin position="19"/>
        <end position="139"/>
    </location>
</feature>
<comment type="caution">
    <text evidence="2">The sequence shown here is derived from an EMBL/GenBank/DDBJ whole genome shotgun (WGS) entry which is preliminary data.</text>
</comment>
<keyword evidence="3" id="KW-1185">Reference proteome</keyword>
<proteinExistence type="predicted"/>
<dbReference type="PROSITE" id="PS51257">
    <property type="entry name" value="PROKAR_LIPOPROTEIN"/>
    <property type="match status" value="1"/>
</dbReference>
<dbReference type="Proteomes" id="UP000334990">
    <property type="component" value="Unassembled WGS sequence"/>
</dbReference>
<dbReference type="OrthoDB" id="3213819at2"/>
<protein>
    <recommendedName>
        <fullName evidence="4">Lipoprotein</fullName>
    </recommendedName>
</protein>
<dbReference type="AlphaFoldDB" id="A0A5M3VUL8"/>